<protein>
    <recommendedName>
        <fullName evidence="2">General secretion pathway GspH domain-containing protein</fullName>
    </recommendedName>
</protein>
<evidence type="ECO:0008006" key="2">
    <source>
        <dbReference type="Google" id="ProtNLM"/>
    </source>
</evidence>
<proteinExistence type="predicted"/>
<organism evidence="1">
    <name type="scientific">marine metagenome</name>
    <dbReference type="NCBI Taxonomy" id="408172"/>
    <lineage>
        <taxon>unclassified sequences</taxon>
        <taxon>metagenomes</taxon>
        <taxon>ecological metagenomes</taxon>
    </lineage>
</organism>
<gene>
    <name evidence="1" type="ORF">METZ01_LOCUS7950</name>
</gene>
<dbReference type="EMBL" id="UINC01000427">
    <property type="protein sequence ID" value="SUZ55096.1"/>
    <property type="molecule type" value="Genomic_DNA"/>
</dbReference>
<dbReference type="AlphaFoldDB" id="A0A381NKF6"/>
<sequence length="157" mass="17768">MVVLTLVMLLIGMAAPQFFALFSKPHESEFKHLNSVLKILRNDAVLKGTSYCLIFDLKLQQMMSAEESESGKCGNEYMNKPKFLKPHEFPQNLRLHEAQLAERNYTSFATASDLLEVHINSSGFVTPFLLVFSLPDASKSWEIESKGITGKLELREQ</sequence>
<name>A0A381NKF6_9ZZZZ</name>
<dbReference type="Gene3D" id="3.55.40.10">
    <property type="entry name" value="minor pseudopilin epsh domain"/>
    <property type="match status" value="1"/>
</dbReference>
<evidence type="ECO:0000313" key="1">
    <source>
        <dbReference type="EMBL" id="SUZ55096.1"/>
    </source>
</evidence>
<reference evidence="1" key="1">
    <citation type="submission" date="2018-05" db="EMBL/GenBank/DDBJ databases">
        <authorList>
            <person name="Lanie J.A."/>
            <person name="Ng W.-L."/>
            <person name="Kazmierczak K.M."/>
            <person name="Andrzejewski T.M."/>
            <person name="Davidsen T.M."/>
            <person name="Wayne K.J."/>
            <person name="Tettelin H."/>
            <person name="Glass J.I."/>
            <person name="Rusch D."/>
            <person name="Podicherti R."/>
            <person name="Tsui H.-C.T."/>
            <person name="Winkler M.E."/>
        </authorList>
    </citation>
    <scope>NUCLEOTIDE SEQUENCE</scope>
</reference>
<accession>A0A381NKF6</accession>